<evidence type="ECO:0000313" key="3">
    <source>
        <dbReference type="Proteomes" id="UP000749559"/>
    </source>
</evidence>
<feature type="region of interest" description="Disordered" evidence="1">
    <location>
        <begin position="111"/>
        <end position="135"/>
    </location>
</feature>
<protein>
    <submittedName>
        <fullName evidence="2">Uncharacterized protein</fullName>
    </submittedName>
</protein>
<comment type="caution">
    <text evidence="2">The sequence shown here is derived from an EMBL/GenBank/DDBJ whole genome shotgun (WGS) entry which is preliminary data.</text>
</comment>
<sequence length="1240" mass="141202">MEEESSILESLIQQHANHKSYNRMVSWEFSQPKEEPNFKKGKTSRHDSKDIVSEIEELNISEENSCESGTESIDSEYFSAEDTFDSSGSDNEDVIDHNEVEQCAAENVIASGSTQRHTSEMNKRERKGSSKRQKRMRKLYRMEDLTIPFSNSDSLDLTLPTDILESSLISIEKQIPSLTELCLRSIQTKSKAVPPTNDLPPLLKRMMHVQRNNKKLESVQISWLHRTLAYIESVPNNFFNEKEANPKKDKHYESRGEWRNIETLTYDDVWNAQNQQVAGFQMGTFTLPIYHKSRSKEVNYYSNNNRNNNYNNIIYALSVLAQTIDLMLPCVLGDNVASKNPSQSEEERMKKAELTMTIRVKMALNARYPRVIDCLYDGAMAYVWWARGDIAKASQCFLYLAENHKHARTRAMYFNELGRLYTQNGDCNKASRFFYAAKDAVLSNSKYARNAGDIQAQCLTLAANAMDTGLLSVGKARKAAQAWDVALKADVVYDATVQYAAESALRCFSGYSLDPSLNWHKVVKERLNDIATKHECPFYHLAIVNAMLGSEKDSSDCYRYIGANYHMFNDDSEPLTNPYAAILDAAKVQGHIEPMKMLWRTTMCHPVISQRNITNIEVGHFCSDTLNLRINDSGYLTGDIQMVLPPIQAVQIDPYTGLPVYPQTPAASEPWYDLHINEGLVRDADNVELPKLHLLYSDDRDVKVHIFIATCYSQDHTGGNTPSLTNHCAMVYYDKPGGERVKLDLRKIARLQMKLAIEDKIRKECDTNGYMSSINWQKDMLAMVEKHYKNGWSLSYDEMKYCVKDLYVERETLAKERLKKEKEKTGPKSSKKKQGPKFRRSRYHYYKAAQKKNKDKPQGFSLVLLDYRVYGRTLLLFLRASTRPVTFDRVRGGEHTNIADMIMFINCDNGESFSAPTTHCKVTPFVDGWSLDPERMVPRSPRSEVKVFPDAETFTLKCLQCLENTKKKSAVTFDKNGEILESGERVLKETFDFTDVIGDTMFAMIDREPNRVTGYSIKRGRYSNETIEPVAIKCAHKLVFTLTTEGLVILLPESLQPVTMTTSKLFTEADKLSDDRTFFQGTYRNMHVIKSSTAMHPNAGNVEVVRCILSLDSLVIVLQIPIVNQCSPSCVELMQSVKVSGQPIDAAFIPDGFLITATLNRDSDTLYREHLYRFSTENKLVSLLPCLGRGPHSFTTTFLTEDNELRQKYEHLNNGLGEEGHYTFFSDGHGAICCINTSRQ</sequence>
<dbReference type="AlphaFoldDB" id="A0A8J1XFC2"/>
<feature type="compositionally biased region" description="Basic residues" evidence="1">
    <location>
        <begin position="829"/>
        <end position="838"/>
    </location>
</feature>
<gene>
    <name evidence="2" type="ORF">OFUS_LOCUS11289</name>
</gene>
<dbReference type="Proteomes" id="UP000749559">
    <property type="component" value="Unassembled WGS sequence"/>
</dbReference>
<accession>A0A8J1XFC2</accession>
<reference evidence="2" key="1">
    <citation type="submission" date="2022-03" db="EMBL/GenBank/DDBJ databases">
        <authorList>
            <person name="Martin C."/>
        </authorList>
    </citation>
    <scope>NUCLEOTIDE SEQUENCE</scope>
</reference>
<feature type="region of interest" description="Disordered" evidence="1">
    <location>
        <begin position="818"/>
        <end position="838"/>
    </location>
</feature>
<dbReference type="EMBL" id="CAIIXF020000005">
    <property type="protein sequence ID" value="CAH1785191.1"/>
    <property type="molecule type" value="Genomic_DNA"/>
</dbReference>
<evidence type="ECO:0000256" key="1">
    <source>
        <dbReference type="SAM" id="MobiDB-lite"/>
    </source>
</evidence>
<evidence type="ECO:0000313" key="2">
    <source>
        <dbReference type="EMBL" id="CAH1785191.1"/>
    </source>
</evidence>
<dbReference type="OrthoDB" id="6115758at2759"/>
<feature type="compositionally biased region" description="Basic residues" evidence="1">
    <location>
        <begin position="124"/>
        <end position="135"/>
    </location>
</feature>
<keyword evidence="3" id="KW-1185">Reference proteome</keyword>
<proteinExistence type="predicted"/>
<organism evidence="2 3">
    <name type="scientific">Owenia fusiformis</name>
    <name type="common">Polychaete worm</name>
    <dbReference type="NCBI Taxonomy" id="6347"/>
    <lineage>
        <taxon>Eukaryota</taxon>
        <taxon>Metazoa</taxon>
        <taxon>Spiralia</taxon>
        <taxon>Lophotrochozoa</taxon>
        <taxon>Annelida</taxon>
        <taxon>Polychaeta</taxon>
        <taxon>Sedentaria</taxon>
        <taxon>Canalipalpata</taxon>
        <taxon>Sabellida</taxon>
        <taxon>Oweniida</taxon>
        <taxon>Oweniidae</taxon>
        <taxon>Owenia</taxon>
    </lineage>
</organism>
<name>A0A8J1XFC2_OWEFU</name>